<keyword evidence="2" id="KW-0472">Membrane</keyword>
<keyword evidence="2" id="KW-1133">Transmembrane helix</keyword>
<accession>A0A1M5RV56</accession>
<dbReference type="OrthoDB" id="8477685at2"/>
<feature type="transmembrane region" description="Helical" evidence="2">
    <location>
        <begin position="64"/>
        <end position="82"/>
    </location>
</feature>
<feature type="compositionally biased region" description="Low complexity" evidence="1">
    <location>
        <begin position="555"/>
        <end position="571"/>
    </location>
</feature>
<name>A0A1M5RV56_9RHOB</name>
<feature type="region of interest" description="Disordered" evidence="1">
    <location>
        <begin position="766"/>
        <end position="825"/>
    </location>
</feature>
<sequence>MARYDDARPDRAKTVLSKLSWVLSLTRLGLFSERVIRAFWPVWSLIFVVSAALMMGVQDAMSVEAVWSIGLICLAALLFLTWRGARQVTLPSRNEALIRLDDTLPGRPVQSLMDHPAMGDADPATAAIWRAHQTRMADRAANARPPKPNWAVSHLDPFGLRFTALLLLAVALLFGSVSRMSSVSAMAPGGATPSLAEASWEGWITPPSYTGLPTLYLNDQPAGSLELPENSLVTLRLYGEIGTLTVNETVSARVEVPSAADPAQSFSVQQEGTLEIAGANGRSWSIGLVPDHPPQLTTVGDVETSARGEMSLPFSASDDYEVASGTAVMALNLGAVLRQHGLAPEPEETAPVPMQLPLPIAGTRDAFDETLIDDFSAHAWAHLPVTLTLQVTDAAGQNSMPMTVDFDLPARRFFDPLANALVELRRDLLWSRENGPRVAQLMRAISHRPDEGIFRKDKDYLRLRTILRHLERVLPAGLPDEDRLEITDELWAFALELEEGDLDDALERMARAQERLAEAMKNGASQEEIDRLMQELREATQDYLRQLARRNSEDQQFSQNQQQPQNGMQMTQDDLQRMMDRIQELMEQGRMAEAQQALEEFQRLMENMRVTQGGQGQPSPGEQALDELGETLRNQQGLSDQAFRQLQEQFNPNARAGQNSENEGYSGGEGRGQSHDGTGGSGQGEGESGEGQEGQGLEGALADRQQALRQELERQRNGLPGQGTPEGDAAREALGRAGEAMDGAEEALRNQDLAEAIDQQSEAMEALREGMRSLGEALAQNQQQGGQEGQAQNSPGAARDPLGRNPGQQGMPGTEQGLLQGEDVYRRAQDLLEEIRRRAGEGERPELERNYLKRLLDRF</sequence>
<proteinExistence type="predicted"/>
<dbReference type="NCBIfam" id="TIGR02302">
    <property type="entry name" value="aProt_lowcomp"/>
    <property type="match status" value="1"/>
</dbReference>
<organism evidence="3 4">
    <name type="scientific">Cognatishimia maritima</name>
    <dbReference type="NCBI Taxonomy" id="870908"/>
    <lineage>
        <taxon>Bacteria</taxon>
        <taxon>Pseudomonadati</taxon>
        <taxon>Pseudomonadota</taxon>
        <taxon>Alphaproteobacteria</taxon>
        <taxon>Rhodobacterales</taxon>
        <taxon>Paracoccaceae</taxon>
        <taxon>Cognatishimia</taxon>
    </lineage>
</organism>
<evidence type="ECO:0000313" key="4">
    <source>
        <dbReference type="Proteomes" id="UP000184211"/>
    </source>
</evidence>
<dbReference type="RefSeq" id="WP_072793174.1">
    <property type="nucleotide sequence ID" value="NZ_FQWM01000004.1"/>
</dbReference>
<dbReference type="Proteomes" id="UP000184211">
    <property type="component" value="Unassembled WGS sequence"/>
</dbReference>
<keyword evidence="2" id="KW-0812">Transmembrane</keyword>
<feature type="transmembrane region" description="Helical" evidence="2">
    <location>
        <begin position="38"/>
        <end position="57"/>
    </location>
</feature>
<protein>
    <submittedName>
        <fullName evidence="3">TIGR02302 family protein</fullName>
    </submittedName>
</protein>
<evidence type="ECO:0000256" key="1">
    <source>
        <dbReference type="SAM" id="MobiDB-lite"/>
    </source>
</evidence>
<dbReference type="AlphaFoldDB" id="A0A1M5RV56"/>
<dbReference type="STRING" id="870908.SAMN04488044_2297"/>
<reference evidence="4" key="1">
    <citation type="submission" date="2016-11" db="EMBL/GenBank/DDBJ databases">
        <authorList>
            <person name="Varghese N."/>
            <person name="Submissions S."/>
        </authorList>
    </citation>
    <scope>NUCLEOTIDE SEQUENCE [LARGE SCALE GENOMIC DNA]</scope>
    <source>
        <strain evidence="4">DSM 28223</strain>
    </source>
</reference>
<feature type="transmembrane region" description="Helical" evidence="2">
    <location>
        <begin position="158"/>
        <end position="177"/>
    </location>
</feature>
<dbReference type="Pfam" id="PF13779">
    <property type="entry name" value="DUF4175"/>
    <property type="match status" value="1"/>
</dbReference>
<gene>
    <name evidence="3" type="ORF">SAMN04488044_2297</name>
</gene>
<feature type="region of interest" description="Disordered" evidence="1">
    <location>
        <begin position="550"/>
        <end position="571"/>
    </location>
</feature>
<feature type="compositionally biased region" description="Gly residues" evidence="1">
    <location>
        <begin position="665"/>
        <end position="697"/>
    </location>
</feature>
<feature type="compositionally biased region" description="Low complexity" evidence="1">
    <location>
        <begin position="774"/>
        <end position="793"/>
    </location>
</feature>
<dbReference type="EMBL" id="FQWM01000004">
    <property type="protein sequence ID" value="SHH29713.1"/>
    <property type="molecule type" value="Genomic_DNA"/>
</dbReference>
<dbReference type="InterPro" id="IPR012683">
    <property type="entry name" value="CHP02302_TM"/>
</dbReference>
<keyword evidence="4" id="KW-1185">Reference proteome</keyword>
<evidence type="ECO:0000256" key="2">
    <source>
        <dbReference type="SAM" id="Phobius"/>
    </source>
</evidence>
<feature type="region of interest" description="Disordered" evidence="1">
    <location>
        <begin position="651"/>
        <end position="752"/>
    </location>
</feature>
<evidence type="ECO:0000313" key="3">
    <source>
        <dbReference type="EMBL" id="SHH29713.1"/>
    </source>
</evidence>